<dbReference type="STRING" id="1901.BB341_02875"/>
<dbReference type="OrthoDB" id="3852126at2"/>
<dbReference type="RefSeq" id="WP_003962484.1">
    <property type="nucleotide sequence ID" value="NZ_CM000913.1"/>
</dbReference>
<dbReference type="Gene3D" id="3.30.565.10">
    <property type="entry name" value="Histidine kinase-like ATPase, C-terminal domain"/>
    <property type="match status" value="1"/>
</dbReference>
<organism evidence="3 4">
    <name type="scientific">Streptomyces clavuligerus</name>
    <dbReference type="NCBI Taxonomy" id="1901"/>
    <lineage>
        <taxon>Bacteria</taxon>
        <taxon>Bacillati</taxon>
        <taxon>Actinomycetota</taxon>
        <taxon>Actinomycetes</taxon>
        <taxon>Kitasatosporales</taxon>
        <taxon>Streptomycetaceae</taxon>
        <taxon>Streptomyces</taxon>
    </lineage>
</organism>
<dbReference type="InterPro" id="IPR050267">
    <property type="entry name" value="Anti-sigma-factor_SerPK"/>
</dbReference>
<reference evidence="3 4" key="1">
    <citation type="journal article" date="2010" name="Genome Biol. Evol.">
        <title>The sequence of a 1.8-mb bacterial linear plasmid reveals a rich evolutionary reservoir of secondary metabolic pathways.</title>
        <authorList>
            <person name="Medema M.H."/>
            <person name="Trefzer A."/>
            <person name="Kovalchuk A."/>
            <person name="van den Berg M."/>
            <person name="Mueller U."/>
            <person name="Heijne W."/>
            <person name="Wu L."/>
            <person name="Alam M.T."/>
            <person name="Ronning C.M."/>
            <person name="Nierman W.C."/>
            <person name="Bovenberg R.A.L."/>
            <person name="Breitling R."/>
            <person name="Takano E."/>
        </authorList>
    </citation>
    <scope>NUCLEOTIDE SEQUENCE [LARGE SCALE GENOMIC DNA]</scope>
    <source>
        <strain evidence="4">ATCC 27064 / DSM 738 / JCM 4710 / NBRC 13307 / NCIMB 12785 / NRRL 3585 / VKM Ac-602</strain>
    </source>
</reference>
<dbReference type="KEGG" id="sclf:BB341_02875"/>
<keyword evidence="1" id="KW-0808">Transferase</keyword>
<keyword evidence="1" id="KW-0418">Kinase</keyword>
<evidence type="ECO:0000313" key="3">
    <source>
        <dbReference type="EMBL" id="EFG10295.1"/>
    </source>
</evidence>
<dbReference type="GO" id="GO:0004674">
    <property type="term" value="F:protein serine/threonine kinase activity"/>
    <property type="evidence" value="ECO:0007669"/>
    <property type="project" value="UniProtKB-KW"/>
</dbReference>
<evidence type="ECO:0000256" key="1">
    <source>
        <dbReference type="ARBA" id="ARBA00022527"/>
    </source>
</evidence>
<dbReference type="Pfam" id="PF02518">
    <property type="entry name" value="HATPase_c"/>
    <property type="match status" value="1"/>
</dbReference>
<dbReference type="eggNOG" id="COG3920">
    <property type="taxonomic scope" value="Bacteria"/>
</dbReference>
<accession>E2PYB9</accession>
<keyword evidence="4" id="KW-1185">Reference proteome</keyword>
<sequence length="150" mass="16110">MESRGSVPVRPLSYDGVWRFTVPTIEVSVPRARAAVRGVLRGEGLPLQEDIEAGVLLIVSELVTNAVRHAAVVSPEATVEVAVRGGWIRISVEDRHPYRPRAVETDGGQTGGRGLLLVREITLEAGGRCDVERTANGGKAVWAELPLKLA</sequence>
<dbReference type="InterPro" id="IPR003594">
    <property type="entry name" value="HATPase_dom"/>
</dbReference>
<evidence type="ECO:0000313" key="4">
    <source>
        <dbReference type="Proteomes" id="UP000002357"/>
    </source>
</evidence>
<protein>
    <submittedName>
        <fullName evidence="3">Regulatory protein</fullName>
    </submittedName>
</protein>
<proteinExistence type="predicted"/>
<dbReference type="CDD" id="cd16936">
    <property type="entry name" value="HATPase_RsbW-like"/>
    <property type="match status" value="1"/>
</dbReference>
<feature type="domain" description="Histidine kinase/HSP90-like ATPase" evidence="2">
    <location>
        <begin position="54"/>
        <end position="148"/>
    </location>
</feature>
<dbReference type="GeneID" id="93728351"/>
<dbReference type="AlphaFoldDB" id="E2PYB9"/>
<dbReference type="PANTHER" id="PTHR35526:SF3">
    <property type="entry name" value="ANTI-SIGMA-F FACTOR RSBW"/>
    <property type="match status" value="1"/>
</dbReference>
<gene>
    <name evidence="3" type="ORF">SCLAV_5223</name>
</gene>
<dbReference type="InterPro" id="IPR036890">
    <property type="entry name" value="HATPase_C_sf"/>
</dbReference>
<dbReference type="SUPFAM" id="SSF55874">
    <property type="entry name" value="ATPase domain of HSP90 chaperone/DNA topoisomerase II/histidine kinase"/>
    <property type="match status" value="1"/>
</dbReference>
<dbReference type="EMBL" id="CM000913">
    <property type="protein sequence ID" value="EFG10295.1"/>
    <property type="molecule type" value="Genomic_DNA"/>
</dbReference>
<dbReference type="PANTHER" id="PTHR35526">
    <property type="entry name" value="ANTI-SIGMA-F FACTOR RSBW-RELATED"/>
    <property type="match status" value="1"/>
</dbReference>
<dbReference type="Proteomes" id="UP000002357">
    <property type="component" value="Chromosome"/>
</dbReference>
<keyword evidence="1" id="KW-0723">Serine/threonine-protein kinase</keyword>
<name>E2PYB9_STRCL</name>
<evidence type="ECO:0000259" key="2">
    <source>
        <dbReference type="Pfam" id="PF02518"/>
    </source>
</evidence>